<dbReference type="EMBL" id="SMLB01000072">
    <property type="protein sequence ID" value="TDD64293.1"/>
    <property type="molecule type" value="Genomic_DNA"/>
</dbReference>
<evidence type="ECO:0000313" key="5">
    <source>
        <dbReference type="Proteomes" id="UP000295217"/>
    </source>
</evidence>
<reference evidence="4 5" key="1">
    <citation type="submission" date="2019-02" db="EMBL/GenBank/DDBJ databases">
        <title>Draft genome sequences of novel Actinobacteria.</title>
        <authorList>
            <person name="Sahin N."/>
            <person name="Ay H."/>
            <person name="Saygin H."/>
        </authorList>
    </citation>
    <scope>NUCLEOTIDE SEQUENCE [LARGE SCALE GENOMIC DNA]</scope>
    <source>
        <strain evidence="4 5">8K307</strain>
    </source>
</reference>
<proteinExistence type="predicted"/>
<dbReference type="GO" id="GO:0003697">
    <property type="term" value="F:single-stranded DNA binding"/>
    <property type="evidence" value="ECO:0007669"/>
    <property type="project" value="InterPro"/>
</dbReference>
<evidence type="ECO:0000256" key="3">
    <source>
        <dbReference type="SAM" id="MobiDB-lite"/>
    </source>
</evidence>
<dbReference type="Pfam" id="PF00436">
    <property type="entry name" value="SSB"/>
    <property type="match status" value="1"/>
</dbReference>
<dbReference type="SUPFAM" id="SSF50249">
    <property type="entry name" value="Nucleic acid-binding proteins"/>
    <property type="match status" value="1"/>
</dbReference>
<gene>
    <name evidence="4" type="ORF">E1262_28765</name>
</gene>
<dbReference type="PROSITE" id="PS50935">
    <property type="entry name" value="SSB"/>
    <property type="match status" value="1"/>
</dbReference>
<dbReference type="RefSeq" id="WP_132107776.1">
    <property type="nucleotide sequence ID" value="NZ_SMLB01000072.1"/>
</dbReference>
<evidence type="ECO:0000256" key="1">
    <source>
        <dbReference type="ARBA" id="ARBA00023125"/>
    </source>
</evidence>
<dbReference type="AlphaFoldDB" id="A0A4R4ZYC4"/>
<keyword evidence="5" id="KW-1185">Reference proteome</keyword>
<sequence>MSAKTKPVEHANEVRLVGRLSVEPEAVMLPSGDEIVTTRLVVQRPRPPAGVPTPRRVDTVTCTAWGPAQRRSLRVLDEGDTVEITGALRRRFWRSAAGPGQSTFEIEVESANLVARQPPPTPKNRAAATPAAAAKQPDTGPPDERGQGPMPTARSQATAGAMREEKLVLVGGEVAHQ</sequence>
<comment type="caution">
    <text evidence="4">The sequence shown here is derived from an EMBL/GenBank/DDBJ whole genome shotgun (WGS) entry which is preliminary data.</text>
</comment>
<name>A0A4R4ZYC4_9ACTN</name>
<protein>
    <submittedName>
        <fullName evidence="4">Single-stranded DNA-binding protein</fullName>
    </submittedName>
</protein>
<dbReference type="InterPro" id="IPR012340">
    <property type="entry name" value="NA-bd_OB-fold"/>
</dbReference>
<dbReference type="Proteomes" id="UP000295217">
    <property type="component" value="Unassembled WGS sequence"/>
</dbReference>
<evidence type="ECO:0000313" key="4">
    <source>
        <dbReference type="EMBL" id="TDD64293.1"/>
    </source>
</evidence>
<keyword evidence="1 2" id="KW-0238">DNA-binding</keyword>
<dbReference type="OrthoDB" id="5186768at2"/>
<dbReference type="CDD" id="cd04496">
    <property type="entry name" value="SSB_OBF"/>
    <property type="match status" value="1"/>
</dbReference>
<organism evidence="4 5">
    <name type="scientific">Jiangella aurantiaca</name>
    <dbReference type="NCBI Taxonomy" id="2530373"/>
    <lineage>
        <taxon>Bacteria</taxon>
        <taxon>Bacillati</taxon>
        <taxon>Actinomycetota</taxon>
        <taxon>Actinomycetes</taxon>
        <taxon>Jiangellales</taxon>
        <taxon>Jiangellaceae</taxon>
        <taxon>Jiangella</taxon>
    </lineage>
</organism>
<feature type="compositionally biased region" description="Low complexity" evidence="3">
    <location>
        <begin position="123"/>
        <end position="137"/>
    </location>
</feature>
<feature type="region of interest" description="Disordered" evidence="3">
    <location>
        <begin position="113"/>
        <end position="177"/>
    </location>
</feature>
<accession>A0A4R4ZYC4</accession>
<dbReference type="InterPro" id="IPR000424">
    <property type="entry name" value="Primosome_PriB/ssb"/>
</dbReference>
<dbReference type="Gene3D" id="2.40.50.140">
    <property type="entry name" value="Nucleic acid-binding proteins"/>
    <property type="match status" value="1"/>
</dbReference>
<evidence type="ECO:0000256" key="2">
    <source>
        <dbReference type="PROSITE-ProRule" id="PRU00252"/>
    </source>
</evidence>